<feature type="coiled-coil region" evidence="1">
    <location>
        <begin position="262"/>
        <end position="289"/>
    </location>
</feature>
<dbReference type="RefSeq" id="WP_252253651.1">
    <property type="nucleotide sequence ID" value="NZ_CP098736.1"/>
</dbReference>
<dbReference type="EMBL" id="CP098736">
    <property type="protein sequence ID" value="USE81130.1"/>
    <property type="molecule type" value="Genomic_DNA"/>
</dbReference>
<name>A0ABY4VV02_9BURK</name>
<keyword evidence="1" id="KW-0175">Coiled coil</keyword>
<reference evidence="2" key="1">
    <citation type="submission" date="2022-06" db="EMBL/GenBank/DDBJ databases">
        <title>Complete genome sequence and characterization of Cupriavidus gilardii QJ1 isolated from contaminating cells.</title>
        <authorList>
            <person name="Qi J."/>
        </authorList>
    </citation>
    <scope>NUCLEOTIDE SEQUENCE</scope>
    <source>
        <strain evidence="2">QJ1</strain>
    </source>
</reference>
<keyword evidence="3" id="KW-1185">Reference proteome</keyword>
<proteinExistence type="predicted"/>
<evidence type="ECO:0000256" key="1">
    <source>
        <dbReference type="SAM" id="Coils"/>
    </source>
</evidence>
<gene>
    <name evidence="2" type="ORF">NDR89_15530</name>
</gene>
<protein>
    <recommendedName>
        <fullName evidence="4">Replication initiation protein</fullName>
    </recommendedName>
</protein>
<accession>A0ABY4VV02</accession>
<evidence type="ECO:0008006" key="4">
    <source>
        <dbReference type="Google" id="ProtNLM"/>
    </source>
</evidence>
<evidence type="ECO:0000313" key="2">
    <source>
        <dbReference type="EMBL" id="USE81130.1"/>
    </source>
</evidence>
<sequence length="367" mass="42201">MAENEVVVSRQQLYDMVWSKPMSRVAEDLSVPHKELRDACRRLGVPCPSSGYWEKVRAGKTMARPTLADFVGIDRLRIATQPATSRRPHFRVTVVPADQSDQLHPLVEAIRYAFTSIDLSASDRGRLRFRRETTGLTCTVSPQQLDRALLLWNCIVRSAEASGLSFSFERERTYVSAFGHRMWVRLFESVRQEPDGRWTKDVPTGRLRFYGDGPFGAQSRFSDEPGRPLEQQIEAIIAKLLRRLHNGIAKGLELDQRAYEYRRREKVRLQELARRKAEEEAKALLAQARAESVAELRRIYEEWLDVRRFQAFFSDIAEQAARLPSAERLAVLLRVEAARKLICEETALGRIKAWQPPEERIVPGRTD</sequence>
<dbReference type="Proteomes" id="UP001056648">
    <property type="component" value="Chromosome 2"/>
</dbReference>
<organism evidence="2 3">
    <name type="scientific">Cupriavidus gilardii</name>
    <dbReference type="NCBI Taxonomy" id="82541"/>
    <lineage>
        <taxon>Bacteria</taxon>
        <taxon>Pseudomonadati</taxon>
        <taxon>Pseudomonadota</taxon>
        <taxon>Betaproteobacteria</taxon>
        <taxon>Burkholderiales</taxon>
        <taxon>Burkholderiaceae</taxon>
        <taxon>Cupriavidus</taxon>
    </lineage>
</organism>
<evidence type="ECO:0000313" key="3">
    <source>
        <dbReference type="Proteomes" id="UP001056648"/>
    </source>
</evidence>